<dbReference type="EMBL" id="BAABGM010000024">
    <property type="protein sequence ID" value="GAA4411949.1"/>
    <property type="molecule type" value="Genomic_DNA"/>
</dbReference>
<sequence length="209" mass="22452">MTDDAPTQALPPVGAPEPPVAPPVNVTRLIHEAAGKSGLVWVRVPGGGTHPVWHVWHDDGDARGTGPAAYVVSGPGEQSLPWLPDEVELVLRSKDTGGRLLTVHATAREITPEDDGWDAAVEVLRPERLNAVGDVAERWRRSCTIHVITPHGRLVEGPGAYDDSSGATPVRPATGTTARWRPWHWHGRAGARRNSDPRRGAPGRGDVPR</sequence>
<keyword evidence="3" id="KW-1185">Reference proteome</keyword>
<dbReference type="Proteomes" id="UP001500945">
    <property type="component" value="Unassembled WGS sequence"/>
</dbReference>
<protein>
    <submittedName>
        <fullName evidence="2">Uncharacterized protein</fullName>
    </submittedName>
</protein>
<feature type="compositionally biased region" description="Basic residues" evidence="1">
    <location>
        <begin position="181"/>
        <end position="191"/>
    </location>
</feature>
<feature type="region of interest" description="Disordered" evidence="1">
    <location>
        <begin position="1"/>
        <end position="21"/>
    </location>
</feature>
<gene>
    <name evidence="2" type="ORF">GCM10023168_33290</name>
</gene>
<feature type="region of interest" description="Disordered" evidence="1">
    <location>
        <begin position="159"/>
        <end position="209"/>
    </location>
</feature>
<proteinExistence type="predicted"/>
<evidence type="ECO:0000313" key="2">
    <source>
        <dbReference type="EMBL" id="GAA4411949.1"/>
    </source>
</evidence>
<evidence type="ECO:0000313" key="3">
    <source>
        <dbReference type="Proteomes" id="UP001500945"/>
    </source>
</evidence>
<name>A0ABP8KPQ1_9MICO</name>
<organism evidence="2 3">
    <name type="scientific">Fodinibacter luteus</name>
    <dbReference type="NCBI Taxonomy" id="552064"/>
    <lineage>
        <taxon>Bacteria</taxon>
        <taxon>Bacillati</taxon>
        <taxon>Actinomycetota</taxon>
        <taxon>Actinomycetes</taxon>
        <taxon>Micrococcales</taxon>
        <taxon>Intrasporangiaceae</taxon>
        <taxon>Fodinibacter (ex Wang et al. 2009)</taxon>
    </lineage>
</organism>
<accession>A0ABP8KPQ1</accession>
<dbReference type="RefSeq" id="WP_345208043.1">
    <property type="nucleotide sequence ID" value="NZ_BAABGM010000024.1"/>
</dbReference>
<comment type="caution">
    <text evidence="2">The sequence shown here is derived from an EMBL/GenBank/DDBJ whole genome shotgun (WGS) entry which is preliminary data.</text>
</comment>
<reference evidence="3" key="1">
    <citation type="journal article" date="2019" name="Int. J. Syst. Evol. Microbiol.">
        <title>The Global Catalogue of Microorganisms (GCM) 10K type strain sequencing project: providing services to taxonomists for standard genome sequencing and annotation.</title>
        <authorList>
            <consortium name="The Broad Institute Genomics Platform"/>
            <consortium name="The Broad Institute Genome Sequencing Center for Infectious Disease"/>
            <person name="Wu L."/>
            <person name="Ma J."/>
        </authorList>
    </citation>
    <scope>NUCLEOTIDE SEQUENCE [LARGE SCALE GENOMIC DNA]</scope>
    <source>
        <strain evidence="3">JCM 17809</strain>
    </source>
</reference>
<evidence type="ECO:0000256" key="1">
    <source>
        <dbReference type="SAM" id="MobiDB-lite"/>
    </source>
</evidence>